<dbReference type="InterPro" id="IPR023606">
    <property type="entry name" value="CoA-Trfase_III_dom_1_sf"/>
</dbReference>
<dbReference type="InterPro" id="IPR050509">
    <property type="entry name" value="CoA-transferase_III"/>
</dbReference>
<dbReference type="SUPFAM" id="SSF89796">
    <property type="entry name" value="CoA-transferase family III (CaiB/BaiF)"/>
    <property type="match status" value="1"/>
</dbReference>
<dbReference type="PANTHER" id="PTHR48228">
    <property type="entry name" value="SUCCINYL-COA--D-CITRAMALATE COA-TRANSFERASE"/>
    <property type="match status" value="1"/>
</dbReference>
<dbReference type="RefSeq" id="WP_308248974.1">
    <property type="nucleotide sequence ID" value="NZ_JAHKRN010000017.1"/>
</dbReference>
<evidence type="ECO:0000313" key="1">
    <source>
        <dbReference type="EMBL" id="MFC5820735.1"/>
    </source>
</evidence>
<keyword evidence="2" id="KW-1185">Reference proteome</keyword>
<name>A0ABW1C7I4_9ACTN</name>
<accession>A0ABW1C7I4</accession>
<dbReference type="Gene3D" id="3.40.50.10540">
    <property type="entry name" value="Crotonobetainyl-coa:carnitine coa-transferase, domain 1"/>
    <property type="match status" value="1"/>
</dbReference>
<keyword evidence="1" id="KW-0808">Transferase</keyword>
<comment type="caution">
    <text evidence="1">The sequence shown here is derived from an EMBL/GenBank/DDBJ whole genome shotgun (WGS) entry which is preliminary data.</text>
</comment>
<gene>
    <name evidence="1" type="ORF">ACFPUY_37045</name>
</gene>
<dbReference type="Gene3D" id="3.30.1540.10">
    <property type="entry name" value="formyl-coa transferase, domain 3"/>
    <property type="match status" value="1"/>
</dbReference>
<dbReference type="Proteomes" id="UP001596096">
    <property type="component" value="Unassembled WGS sequence"/>
</dbReference>
<dbReference type="InterPro" id="IPR003673">
    <property type="entry name" value="CoA-Trfase_fam_III"/>
</dbReference>
<dbReference type="EMBL" id="JBHSNW010000027">
    <property type="protein sequence ID" value="MFC5820735.1"/>
    <property type="molecule type" value="Genomic_DNA"/>
</dbReference>
<dbReference type="InterPro" id="IPR044855">
    <property type="entry name" value="CoA-Trfase_III_dom3_sf"/>
</dbReference>
<dbReference type="Pfam" id="PF02515">
    <property type="entry name" value="CoA_transf_3"/>
    <property type="match status" value="1"/>
</dbReference>
<dbReference type="GO" id="GO:0016740">
    <property type="term" value="F:transferase activity"/>
    <property type="evidence" value="ECO:0007669"/>
    <property type="project" value="UniProtKB-KW"/>
</dbReference>
<reference evidence="2" key="1">
    <citation type="journal article" date="2019" name="Int. J. Syst. Evol. Microbiol.">
        <title>The Global Catalogue of Microorganisms (GCM) 10K type strain sequencing project: providing services to taxonomists for standard genome sequencing and annotation.</title>
        <authorList>
            <consortium name="The Broad Institute Genomics Platform"/>
            <consortium name="The Broad Institute Genome Sequencing Center for Infectious Disease"/>
            <person name="Wu L."/>
            <person name="Ma J."/>
        </authorList>
    </citation>
    <scope>NUCLEOTIDE SEQUENCE [LARGE SCALE GENOMIC DNA]</scope>
    <source>
        <strain evidence="2">CGMCC 4.7106</strain>
    </source>
</reference>
<organism evidence="1 2">
    <name type="scientific">Nonomuraea harbinensis</name>
    <dbReference type="NCBI Taxonomy" id="1286938"/>
    <lineage>
        <taxon>Bacteria</taxon>
        <taxon>Bacillati</taxon>
        <taxon>Actinomycetota</taxon>
        <taxon>Actinomycetes</taxon>
        <taxon>Streptosporangiales</taxon>
        <taxon>Streptosporangiaceae</taxon>
        <taxon>Nonomuraea</taxon>
    </lineage>
</organism>
<evidence type="ECO:0000313" key="2">
    <source>
        <dbReference type="Proteomes" id="UP001596096"/>
    </source>
</evidence>
<dbReference type="PANTHER" id="PTHR48228:SF5">
    <property type="entry name" value="ALPHA-METHYLACYL-COA RACEMASE"/>
    <property type="match status" value="1"/>
</dbReference>
<proteinExistence type="predicted"/>
<sequence>MTPAGMSAPLEGLRVVELSGYVATPLCGMTLAQLGADVVRVEPIGGQADRSRWPLGPSGTSLYWTGLNKGKRAVEVDFRSDEGRAVIADLVERRGVVVANADLPGLSYEKLRERRKDLIHALLTGRRDGGTAVDYTVNAETGLPAVTGPAGEAGPVNHVLPAWDIAAGLYLATGLLAAERHRLLTGEGRRITVALRDVALSMVANLGYLADAQLGGEPRTKDGNHFYGGYGRDFRTADGRRVMLVVLTSRHWSDLLALTGLTAAVEAVERALGADFRRDSDRYAHRAVIGGLLEPWFAGRPFAEVDAALSARRLLYAPYRTFEELATDPGALLAGNPVLGMLDQPGVGPHLSAGSPVVVDGEQGPPRPAPSVGQHTGEVLREELGYSAARLAALRDQGAIG</sequence>
<protein>
    <submittedName>
        <fullName evidence="1">CoA transferase</fullName>
    </submittedName>
</protein>